<name>A0ABP9QWQ3_9PSEU</name>
<organism evidence="2 3">
    <name type="scientific">Amycolatopsis dongchuanensis</name>
    <dbReference type="NCBI Taxonomy" id="1070866"/>
    <lineage>
        <taxon>Bacteria</taxon>
        <taxon>Bacillati</taxon>
        <taxon>Actinomycetota</taxon>
        <taxon>Actinomycetes</taxon>
        <taxon>Pseudonocardiales</taxon>
        <taxon>Pseudonocardiaceae</taxon>
        <taxon>Amycolatopsis</taxon>
    </lineage>
</organism>
<dbReference type="EMBL" id="BAABIB010000080">
    <property type="protein sequence ID" value="GAA5168520.1"/>
    <property type="molecule type" value="Genomic_DNA"/>
</dbReference>
<evidence type="ECO:0000256" key="1">
    <source>
        <dbReference type="SAM" id="MobiDB-lite"/>
    </source>
</evidence>
<proteinExistence type="predicted"/>
<comment type="caution">
    <text evidence="2">The sequence shown here is derived from an EMBL/GenBank/DDBJ whole genome shotgun (WGS) entry which is preliminary data.</text>
</comment>
<feature type="compositionally biased region" description="Basic residues" evidence="1">
    <location>
        <begin position="1"/>
        <end position="16"/>
    </location>
</feature>
<dbReference type="Proteomes" id="UP001500192">
    <property type="component" value="Unassembled WGS sequence"/>
</dbReference>
<protein>
    <submittedName>
        <fullName evidence="2">Uncharacterized protein</fullName>
    </submittedName>
</protein>
<sequence>MSVRGPRRITRTRRCGRPIQGGSDNAHEGPVQLRQLKIRGLGKQVNGHLQEATAHDEVIHGALVVVLVPEEVRGCRLDGVVEAGIEVGAVVSVVHGGSDVFCGGSGTRPVLSVGDIRPLGAHGDHQATKAQEPSGVTGCTQRNAVFLRQPTF</sequence>
<reference evidence="3" key="1">
    <citation type="journal article" date="2019" name="Int. J. Syst. Evol. Microbiol.">
        <title>The Global Catalogue of Microorganisms (GCM) 10K type strain sequencing project: providing services to taxonomists for standard genome sequencing and annotation.</title>
        <authorList>
            <consortium name="The Broad Institute Genomics Platform"/>
            <consortium name="The Broad Institute Genome Sequencing Center for Infectious Disease"/>
            <person name="Wu L."/>
            <person name="Ma J."/>
        </authorList>
    </citation>
    <scope>NUCLEOTIDE SEQUENCE [LARGE SCALE GENOMIC DNA]</scope>
    <source>
        <strain evidence="3">JCM 18054</strain>
    </source>
</reference>
<accession>A0ABP9QWQ3</accession>
<keyword evidence="3" id="KW-1185">Reference proteome</keyword>
<evidence type="ECO:0000313" key="2">
    <source>
        <dbReference type="EMBL" id="GAA5168520.1"/>
    </source>
</evidence>
<gene>
    <name evidence="2" type="ORF">GCM10023214_44370</name>
</gene>
<evidence type="ECO:0000313" key="3">
    <source>
        <dbReference type="Proteomes" id="UP001500192"/>
    </source>
</evidence>
<feature type="region of interest" description="Disordered" evidence="1">
    <location>
        <begin position="1"/>
        <end position="28"/>
    </location>
</feature>